<dbReference type="Proteomes" id="UP001519344">
    <property type="component" value="Unassembled WGS sequence"/>
</dbReference>
<dbReference type="PANTHER" id="PTHR30028:SF0">
    <property type="entry name" value="PROTEIN ALUMINUM SENSITIVE 3"/>
    <property type="match status" value="1"/>
</dbReference>
<evidence type="ECO:0000256" key="1">
    <source>
        <dbReference type="ARBA" id="ARBA00004141"/>
    </source>
</evidence>
<evidence type="ECO:0000313" key="8">
    <source>
        <dbReference type="Proteomes" id="UP001519344"/>
    </source>
</evidence>
<keyword evidence="3 6" id="KW-0812">Transmembrane</keyword>
<comment type="caution">
    <text evidence="7">The sequence shown here is derived from an EMBL/GenBank/DDBJ whole genome shotgun (WGS) entry which is preliminary data.</text>
</comment>
<organism evidence="7 8">
    <name type="scientific">Paenibacillus aceris</name>
    <dbReference type="NCBI Taxonomy" id="869555"/>
    <lineage>
        <taxon>Bacteria</taxon>
        <taxon>Bacillati</taxon>
        <taxon>Bacillota</taxon>
        <taxon>Bacilli</taxon>
        <taxon>Bacillales</taxon>
        <taxon>Paenibacillaceae</taxon>
        <taxon>Paenibacillus</taxon>
    </lineage>
</organism>
<gene>
    <name evidence="7" type="ORF">J2Z65_005889</name>
</gene>
<dbReference type="Pfam" id="PF03649">
    <property type="entry name" value="UPF0014"/>
    <property type="match status" value="1"/>
</dbReference>
<evidence type="ECO:0000256" key="2">
    <source>
        <dbReference type="ARBA" id="ARBA00005268"/>
    </source>
</evidence>
<evidence type="ECO:0000256" key="4">
    <source>
        <dbReference type="ARBA" id="ARBA00022989"/>
    </source>
</evidence>
<feature type="transmembrane region" description="Helical" evidence="6">
    <location>
        <begin position="117"/>
        <end position="138"/>
    </location>
</feature>
<dbReference type="EMBL" id="JAGGKV010000023">
    <property type="protein sequence ID" value="MBP1966629.1"/>
    <property type="molecule type" value="Genomic_DNA"/>
</dbReference>
<dbReference type="InterPro" id="IPR005226">
    <property type="entry name" value="UPF0014_fam"/>
</dbReference>
<keyword evidence="5 6" id="KW-0472">Membrane</keyword>
<feature type="transmembrane region" description="Helical" evidence="6">
    <location>
        <begin position="186"/>
        <end position="206"/>
    </location>
</feature>
<evidence type="ECO:0000256" key="3">
    <source>
        <dbReference type="ARBA" id="ARBA00022692"/>
    </source>
</evidence>
<evidence type="ECO:0000313" key="7">
    <source>
        <dbReference type="EMBL" id="MBP1966629.1"/>
    </source>
</evidence>
<feature type="transmembrane region" description="Helical" evidence="6">
    <location>
        <begin position="88"/>
        <end position="111"/>
    </location>
</feature>
<comment type="similarity">
    <text evidence="2">Belongs to the UPF0014 family.</text>
</comment>
<keyword evidence="8" id="KW-1185">Reference proteome</keyword>
<protein>
    <submittedName>
        <fullName evidence="7">ABC transport system permease protein</fullName>
    </submittedName>
</protein>
<feature type="transmembrane region" description="Helical" evidence="6">
    <location>
        <begin position="57"/>
        <end position="76"/>
    </location>
</feature>
<dbReference type="RefSeq" id="WP_167066793.1">
    <property type="nucleotide sequence ID" value="NZ_JAAOZR010000046.1"/>
</dbReference>
<sequence>MSTLALGFTLTFVMITMALSKWQKLGLEKDIALGTIRGALQLLFIGYVLHFVFQTEHLAYTIGIISIMIAVATHNAGKRGKGLKGINWRIAAAIAVTEILTIGLMLSLNIIKPTTQFIIPISGMTIGSSMIVCGLFLNQMNREVETSRDVIEALFALGATPKQAFQRALQSSVKASMIPTIDGMKTVGLVQLPGMMTGMIIAGTSPVEAVRYQILILFAFTASAAMTSIILSMLSYKLWCTKELTLRKQTS</sequence>
<accession>A0ABS4I6V0</accession>
<comment type="subcellular location">
    <subcellularLocation>
        <location evidence="1">Membrane</location>
        <topology evidence="1">Multi-pass membrane protein</topology>
    </subcellularLocation>
</comment>
<keyword evidence="4 6" id="KW-1133">Transmembrane helix</keyword>
<evidence type="ECO:0000256" key="5">
    <source>
        <dbReference type="ARBA" id="ARBA00023136"/>
    </source>
</evidence>
<name>A0ABS4I6V0_9BACL</name>
<evidence type="ECO:0000256" key="6">
    <source>
        <dbReference type="SAM" id="Phobius"/>
    </source>
</evidence>
<feature type="transmembrane region" description="Helical" evidence="6">
    <location>
        <begin position="212"/>
        <end position="239"/>
    </location>
</feature>
<dbReference type="PANTHER" id="PTHR30028">
    <property type="entry name" value="UPF0014 INNER MEMBRANE PROTEIN YBBM-RELATED"/>
    <property type="match status" value="1"/>
</dbReference>
<reference evidence="7 8" key="1">
    <citation type="submission" date="2021-03" db="EMBL/GenBank/DDBJ databases">
        <title>Genomic Encyclopedia of Type Strains, Phase IV (KMG-IV): sequencing the most valuable type-strain genomes for metagenomic binning, comparative biology and taxonomic classification.</title>
        <authorList>
            <person name="Goeker M."/>
        </authorList>
    </citation>
    <scope>NUCLEOTIDE SEQUENCE [LARGE SCALE GENOMIC DNA]</scope>
    <source>
        <strain evidence="7 8">DSM 24950</strain>
    </source>
</reference>
<proteinExistence type="inferred from homology"/>